<accession>A0A7K8X3N2</accession>
<keyword evidence="2" id="KW-0732">Signal</keyword>
<proteinExistence type="predicted"/>
<sequence>SMTSVLVILAAVTVLIIRFGASGKRSVSMGVRTSAGSFGQQGILGCTFKPHIWMSSIVIQWAKAIALGKGYSPTCSLGSVWASVLQSPNSLSLSSWQSCSSPLSIFVASSGPAPTLPCPSCVGGSRTAHSTPAFSTPKVHVENSSSSRDTLQSEAPRWFPQHAVHRTAYSDSGECLPHVANNSYELNAENITLKVVSFLHGVTANVTYTSGIENSIAKATGNIKVTDFSITRGTNLQLVNLNTKSVSSSLP</sequence>
<feature type="non-terminal residue" evidence="3">
    <location>
        <position position="251"/>
    </location>
</feature>
<gene>
    <name evidence="3" type="primary">Vtcn1</name>
    <name evidence="3" type="ORF">EUBBOU_R07183</name>
</gene>
<dbReference type="FunFam" id="2.60.40.10:FF:000590">
    <property type="entry name" value="V-set domain-containing T cell activation inhibitor 1"/>
    <property type="match status" value="1"/>
</dbReference>
<dbReference type="OrthoDB" id="9898017at2759"/>
<feature type="compositionally biased region" description="Polar residues" evidence="1">
    <location>
        <begin position="142"/>
        <end position="153"/>
    </location>
</feature>
<dbReference type="EMBL" id="VWZE01002793">
    <property type="protein sequence ID" value="NXF85913.1"/>
    <property type="molecule type" value="Genomic_DNA"/>
</dbReference>
<keyword evidence="4" id="KW-1185">Reference proteome</keyword>
<feature type="region of interest" description="Disordered" evidence="1">
    <location>
        <begin position="132"/>
        <end position="153"/>
    </location>
</feature>
<feature type="chain" id="PRO_5029718175" evidence="2">
    <location>
        <begin position="24"/>
        <end position="251"/>
    </location>
</feature>
<evidence type="ECO:0000313" key="4">
    <source>
        <dbReference type="Proteomes" id="UP000583613"/>
    </source>
</evidence>
<reference evidence="3 4" key="1">
    <citation type="submission" date="2019-09" db="EMBL/GenBank/DDBJ databases">
        <title>Bird 10,000 Genomes (B10K) Project - Family phase.</title>
        <authorList>
            <person name="Zhang G."/>
        </authorList>
    </citation>
    <scope>NUCLEOTIDE SEQUENCE [LARGE SCALE GENOMIC DNA]</scope>
    <source>
        <strain evidence="3">B10K-DU-001-04</strain>
        <tissue evidence="3">Muscle</tissue>
    </source>
</reference>
<evidence type="ECO:0000256" key="2">
    <source>
        <dbReference type="SAM" id="SignalP"/>
    </source>
</evidence>
<feature type="signal peptide" evidence="2">
    <location>
        <begin position="1"/>
        <end position="23"/>
    </location>
</feature>
<comment type="caution">
    <text evidence="3">The sequence shown here is derived from an EMBL/GenBank/DDBJ whole genome shotgun (WGS) entry which is preliminary data.</text>
</comment>
<feature type="non-terminal residue" evidence="3">
    <location>
        <position position="1"/>
    </location>
</feature>
<name>A0A7K8X3N2_9PICI</name>
<dbReference type="AlphaFoldDB" id="A0A7K8X3N2"/>
<evidence type="ECO:0000313" key="3">
    <source>
        <dbReference type="EMBL" id="NXF85913.1"/>
    </source>
</evidence>
<organism evidence="3 4">
    <name type="scientific">Eubucco bourcierii</name>
    <name type="common">red-headed barbet</name>
    <dbReference type="NCBI Taxonomy" id="91767"/>
    <lineage>
        <taxon>Eukaryota</taxon>
        <taxon>Metazoa</taxon>
        <taxon>Chordata</taxon>
        <taxon>Craniata</taxon>
        <taxon>Vertebrata</taxon>
        <taxon>Euteleostomi</taxon>
        <taxon>Archelosauria</taxon>
        <taxon>Archosauria</taxon>
        <taxon>Dinosauria</taxon>
        <taxon>Saurischia</taxon>
        <taxon>Theropoda</taxon>
        <taxon>Coelurosauria</taxon>
        <taxon>Aves</taxon>
        <taxon>Neognathae</taxon>
        <taxon>Neoaves</taxon>
        <taxon>Telluraves</taxon>
        <taxon>Coraciimorphae</taxon>
        <taxon>Piciformes</taxon>
        <taxon>Ramphastidae</taxon>
        <taxon>Eubucco</taxon>
    </lineage>
</organism>
<protein>
    <submittedName>
        <fullName evidence="3">VTCN1 inhibitor</fullName>
    </submittedName>
</protein>
<dbReference type="Proteomes" id="UP000583613">
    <property type="component" value="Unassembled WGS sequence"/>
</dbReference>
<evidence type="ECO:0000256" key="1">
    <source>
        <dbReference type="SAM" id="MobiDB-lite"/>
    </source>
</evidence>